<name>A0A2R3ITR9_9PSED</name>
<dbReference type="GO" id="GO:0071949">
    <property type="term" value="F:FAD binding"/>
    <property type="evidence" value="ECO:0007669"/>
    <property type="project" value="InterPro"/>
</dbReference>
<gene>
    <name evidence="3" type="ORF">CSB93_1095</name>
</gene>
<sequence>MEVFGWGRYPRIDATLVSPRSVDELRRRIQLSSGITLRGHGKSYGDSALGESIADSRNLDHLQSFGEPTGVLRCEAGTTLADLAATFLPRGWFLPVTPGTAHISVGGAIASDVHGKNHHLHGCFSEFVDSFRLLMADGDLLHCSRNEHPELFHATCGGMGLTGALVDVTLRLRRVPSAWIDQVTCKANNLEEAFELFEQQAAATYSVAWIDCLANGASLGRSLLMFGEHSSHGGLELPPRRALAVPLEMPSALLNHYSVRVFNSLYFQRIRQPRVEQRVDYRSFFYPLDGIGDWNRMYGRNGFLQYQFVIPASAGLPGMRRILERIAASGRGSFLAVLKAFGEGNENPLSFPQKGYTLALDFKMDASLLPLLDELDRMVLDHGGRLYLAKDARMSEATFKQSYPRWENFQEIRERYGALGKFTSLQARRLGLD</sequence>
<dbReference type="PANTHER" id="PTHR43762">
    <property type="entry name" value="L-GULONOLACTONE OXIDASE"/>
    <property type="match status" value="1"/>
</dbReference>
<proteinExistence type="predicted"/>
<reference evidence="3 4" key="1">
    <citation type="submission" date="2018-02" db="EMBL/GenBank/DDBJ databases">
        <title>FDA/CDC Antimicrobial Resistant Isolate Bank Genome Sequencing.</title>
        <authorList>
            <person name="Benahmed F.H."/>
            <person name="Lutgring J.D."/>
            <person name="Yoo B."/>
            <person name="Machado M."/>
            <person name="Brown A."/>
            <person name="McAllister G."/>
            <person name="Perry A."/>
            <person name="Halpin A.L."/>
            <person name="Vavikolanu K."/>
            <person name="Ott S."/>
            <person name="Zhao X."/>
            <person name="Tallon L.J."/>
            <person name="Sadzewicz L."/>
            <person name="Aluvathingal J."/>
            <person name="Nadendla S."/>
            <person name="Voskania-kordi A."/>
            <person name="Simonyan V."/>
            <person name="Patel J."/>
            <person name="Shawar R.M."/>
        </authorList>
    </citation>
    <scope>NUCLEOTIDE SEQUENCE [LARGE SCALE GENOMIC DNA]</scope>
    <source>
        <strain evidence="3 4">AR_0356</strain>
    </source>
</reference>
<organism evidence="3 4">
    <name type="scientific">Pseudomonas paraeruginosa</name>
    <dbReference type="NCBI Taxonomy" id="2994495"/>
    <lineage>
        <taxon>Bacteria</taxon>
        <taxon>Pseudomonadati</taxon>
        <taxon>Pseudomonadota</taxon>
        <taxon>Gammaproteobacteria</taxon>
        <taxon>Pseudomonadales</taxon>
        <taxon>Pseudomonadaceae</taxon>
        <taxon>Pseudomonas</taxon>
    </lineage>
</organism>
<dbReference type="Gene3D" id="3.30.465.10">
    <property type="match status" value="1"/>
</dbReference>
<evidence type="ECO:0000256" key="1">
    <source>
        <dbReference type="ARBA" id="ARBA00022827"/>
    </source>
</evidence>
<evidence type="ECO:0000313" key="4">
    <source>
        <dbReference type="Proteomes" id="UP000238390"/>
    </source>
</evidence>
<protein>
    <submittedName>
        <fullName evidence="3">FAD binding domain protein</fullName>
    </submittedName>
</protein>
<dbReference type="GO" id="GO:0016899">
    <property type="term" value="F:oxidoreductase activity, acting on the CH-OH group of donors, oxygen as acceptor"/>
    <property type="evidence" value="ECO:0007669"/>
    <property type="project" value="InterPro"/>
</dbReference>
<evidence type="ECO:0000313" key="3">
    <source>
        <dbReference type="EMBL" id="AVK05007.1"/>
    </source>
</evidence>
<dbReference type="InterPro" id="IPR016169">
    <property type="entry name" value="FAD-bd_PCMH_sub2"/>
</dbReference>
<dbReference type="EMBL" id="CP027169">
    <property type="protein sequence ID" value="AVK05007.1"/>
    <property type="molecule type" value="Genomic_DNA"/>
</dbReference>
<feature type="domain" description="FAD-binding PCMH-type" evidence="2">
    <location>
        <begin position="9"/>
        <end position="175"/>
    </location>
</feature>
<evidence type="ECO:0000259" key="2">
    <source>
        <dbReference type="PROSITE" id="PS51387"/>
    </source>
</evidence>
<dbReference type="InterPro" id="IPR006094">
    <property type="entry name" value="Oxid_FAD_bind_N"/>
</dbReference>
<dbReference type="Proteomes" id="UP000238390">
    <property type="component" value="Chromosome"/>
</dbReference>
<dbReference type="InterPro" id="IPR016166">
    <property type="entry name" value="FAD-bd_PCMH"/>
</dbReference>
<dbReference type="SUPFAM" id="SSF56176">
    <property type="entry name" value="FAD-binding/transporter-associated domain-like"/>
    <property type="match status" value="1"/>
</dbReference>
<dbReference type="PANTHER" id="PTHR43762:SF1">
    <property type="entry name" value="D-ARABINONO-1,4-LACTONE OXIDASE"/>
    <property type="match status" value="1"/>
</dbReference>
<keyword evidence="1" id="KW-0285">Flavoprotein</keyword>
<dbReference type="RefSeq" id="WP_058145917.1">
    <property type="nucleotide sequence ID" value="NZ_CP027169.1"/>
</dbReference>
<accession>A0A2R3ITR9</accession>
<keyword evidence="1" id="KW-0274">FAD</keyword>
<keyword evidence="4" id="KW-1185">Reference proteome</keyword>
<dbReference type="Pfam" id="PF01565">
    <property type="entry name" value="FAD_binding_4"/>
    <property type="match status" value="1"/>
</dbReference>
<dbReference type="AlphaFoldDB" id="A0A2R3ITR9"/>
<dbReference type="PROSITE" id="PS51387">
    <property type="entry name" value="FAD_PCMH"/>
    <property type="match status" value="1"/>
</dbReference>
<dbReference type="InterPro" id="IPR036318">
    <property type="entry name" value="FAD-bd_PCMH-like_sf"/>
</dbReference>
<dbReference type="InterPro" id="IPR010031">
    <property type="entry name" value="FAD_lactone_oxidase-like"/>
</dbReference>